<sequence length="489" mass="54388">MEKLCMHCREPRDSQSLCTLCNKWLCYQCTDMHQDHRTAGSLLQLDSGKRPSQAGSGCWSNGIPLCHFHKQEPLDLFCESCDLLSCSSCHLATHRDHRVVHVRKALQNQLWLFENLMVQMEDKKSTVENTAKQIEDRLHGVKIMQRKAENQIKMAKMIMINELNKRANLLIEQLEKVSNEFRQRLEDQLQGMIELCSQLSHVQNFISWASAHHQRNPLLFSKELITFQMQRLLESQLRYDLDPPVKIKFNWDASLWTKHISSFGELTAEGGSPSHPVGVACSSILKPQPIPCSALAGPLCHRALDQSCGFQTRFQPQPCCSHCVTVALAPDLLMGSSRGFPGDQRGGRCHSAAGPYPDRTLQPDRKQPEASVCPAACTQSSPPQRRCDPPTPPPLAARAPRCSSPAPETLPAQSSLQLLLQSPPRLQTERLPDPAQAPAGWGGTEADASFQRSEEAQAAAWSRAGEATCTQPQGPPAPDPPQTSLRERL</sequence>
<accession>A0A9Q1DI21</accession>
<proteinExistence type="predicted"/>
<gene>
    <name evidence="8" type="ORF">COCON_G00103460</name>
</gene>
<dbReference type="EMBL" id="JAFJMO010000007">
    <property type="protein sequence ID" value="KAJ8271487.1"/>
    <property type="molecule type" value="Genomic_DNA"/>
</dbReference>
<feature type="domain" description="B box-type" evidence="7">
    <location>
        <begin position="61"/>
        <end position="102"/>
    </location>
</feature>
<name>A0A9Q1DI21_CONCO</name>
<evidence type="ECO:0000256" key="4">
    <source>
        <dbReference type="PROSITE-ProRule" id="PRU00024"/>
    </source>
</evidence>
<dbReference type="Gene3D" id="3.30.160.60">
    <property type="entry name" value="Classic Zinc Finger"/>
    <property type="match status" value="1"/>
</dbReference>
<evidence type="ECO:0000256" key="6">
    <source>
        <dbReference type="SAM" id="MobiDB-lite"/>
    </source>
</evidence>
<dbReference type="Pfam" id="PF25287">
    <property type="entry name" value="zf-B_box_Trim66"/>
    <property type="match status" value="1"/>
</dbReference>
<dbReference type="Pfam" id="PF00643">
    <property type="entry name" value="zf-B_box"/>
    <property type="match status" value="1"/>
</dbReference>
<dbReference type="InterPro" id="IPR000315">
    <property type="entry name" value="Znf_B-box"/>
</dbReference>
<dbReference type="GO" id="GO:0000785">
    <property type="term" value="C:chromatin"/>
    <property type="evidence" value="ECO:0007669"/>
    <property type="project" value="TreeGrafter"/>
</dbReference>
<dbReference type="InterPro" id="IPR003649">
    <property type="entry name" value="Bbox_C"/>
</dbReference>
<keyword evidence="3" id="KW-0862">Zinc</keyword>
<feature type="region of interest" description="Disordered" evidence="6">
    <location>
        <begin position="338"/>
        <end position="412"/>
    </location>
</feature>
<dbReference type="SUPFAM" id="SSF57845">
    <property type="entry name" value="B-box zinc-binding domain"/>
    <property type="match status" value="1"/>
</dbReference>
<protein>
    <recommendedName>
        <fullName evidence="7">B box-type domain-containing protein</fullName>
    </recommendedName>
</protein>
<dbReference type="Proteomes" id="UP001152803">
    <property type="component" value="Unassembled WGS sequence"/>
</dbReference>
<dbReference type="PANTHER" id="PTHR45915">
    <property type="entry name" value="TRANSCRIPTION INTERMEDIARY FACTOR"/>
    <property type="match status" value="1"/>
</dbReference>
<dbReference type="InterPro" id="IPR037372">
    <property type="entry name" value="TRIM66_Bbox1_Znf"/>
</dbReference>
<evidence type="ECO:0000259" key="7">
    <source>
        <dbReference type="PROSITE" id="PS50119"/>
    </source>
</evidence>
<dbReference type="PROSITE" id="PS50119">
    <property type="entry name" value="ZF_BBOX"/>
    <property type="match status" value="2"/>
</dbReference>
<keyword evidence="2 4" id="KW-0479">Metal-binding</keyword>
<dbReference type="SMART" id="SM00336">
    <property type="entry name" value="BBOX"/>
    <property type="match status" value="2"/>
</dbReference>
<feature type="region of interest" description="Disordered" evidence="6">
    <location>
        <begin position="425"/>
        <end position="489"/>
    </location>
</feature>
<comment type="caution">
    <text evidence="8">The sequence shown here is derived from an EMBL/GenBank/DDBJ whole genome shotgun (WGS) entry which is preliminary data.</text>
</comment>
<keyword evidence="2 4" id="KW-0863">Zinc-finger</keyword>
<evidence type="ECO:0000256" key="1">
    <source>
        <dbReference type="ARBA" id="ARBA00004123"/>
    </source>
</evidence>
<evidence type="ECO:0000313" key="8">
    <source>
        <dbReference type="EMBL" id="KAJ8271487.1"/>
    </source>
</evidence>
<dbReference type="SMART" id="SM00502">
    <property type="entry name" value="BBC"/>
    <property type="match status" value="1"/>
</dbReference>
<feature type="compositionally biased region" description="Low complexity" evidence="6">
    <location>
        <begin position="396"/>
        <end position="412"/>
    </location>
</feature>
<dbReference type="GO" id="GO:0005634">
    <property type="term" value="C:nucleus"/>
    <property type="evidence" value="ECO:0007669"/>
    <property type="project" value="UniProtKB-SubCell"/>
</dbReference>
<comment type="subcellular location">
    <subcellularLocation>
        <location evidence="1">Nucleus</location>
    </subcellularLocation>
</comment>
<organism evidence="8 9">
    <name type="scientific">Conger conger</name>
    <name type="common">Conger eel</name>
    <name type="synonym">Muraena conger</name>
    <dbReference type="NCBI Taxonomy" id="82655"/>
    <lineage>
        <taxon>Eukaryota</taxon>
        <taxon>Metazoa</taxon>
        <taxon>Chordata</taxon>
        <taxon>Craniata</taxon>
        <taxon>Vertebrata</taxon>
        <taxon>Euteleostomi</taxon>
        <taxon>Actinopterygii</taxon>
        <taxon>Neopterygii</taxon>
        <taxon>Teleostei</taxon>
        <taxon>Anguilliformes</taxon>
        <taxon>Congridae</taxon>
        <taxon>Conger</taxon>
    </lineage>
</organism>
<dbReference type="AlphaFoldDB" id="A0A9Q1DI21"/>
<dbReference type="OrthoDB" id="1870062at2759"/>
<keyword evidence="5" id="KW-0175">Coiled coil</keyword>
<evidence type="ECO:0000256" key="2">
    <source>
        <dbReference type="ARBA" id="ARBA00022771"/>
    </source>
</evidence>
<dbReference type="GO" id="GO:0008270">
    <property type="term" value="F:zinc ion binding"/>
    <property type="evidence" value="ECO:0007669"/>
    <property type="project" value="UniProtKB-KW"/>
</dbReference>
<evidence type="ECO:0000313" key="9">
    <source>
        <dbReference type="Proteomes" id="UP001152803"/>
    </source>
</evidence>
<evidence type="ECO:0000256" key="5">
    <source>
        <dbReference type="SAM" id="Coils"/>
    </source>
</evidence>
<dbReference type="PANTHER" id="PTHR45915:SF7">
    <property type="entry name" value="TRIPARTITE MOTIF-CONTAINING PROTEIN 66"/>
    <property type="match status" value="1"/>
</dbReference>
<feature type="coiled-coil region" evidence="5">
    <location>
        <begin position="117"/>
        <end position="191"/>
    </location>
</feature>
<evidence type="ECO:0000256" key="3">
    <source>
        <dbReference type="ARBA" id="ARBA00022833"/>
    </source>
</evidence>
<reference evidence="8" key="1">
    <citation type="journal article" date="2023" name="Science">
        <title>Genome structures resolve the early diversification of teleost fishes.</title>
        <authorList>
            <person name="Parey E."/>
            <person name="Louis A."/>
            <person name="Montfort J."/>
            <person name="Bouchez O."/>
            <person name="Roques C."/>
            <person name="Iampietro C."/>
            <person name="Lluch J."/>
            <person name="Castinel A."/>
            <person name="Donnadieu C."/>
            <person name="Desvignes T."/>
            <person name="Floi Bucao C."/>
            <person name="Jouanno E."/>
            <person name="Wen M."/>
            <person name="Mejri S."/>
            <person name="Dirks R."/>
            <person name="Jansen H."/>
            <person name="Henkel C."/>
            <person name="Chen W.J."/>
            <person name="Zahm M."/>
            <person name="Cabau C."/>
            <person name="Klopp C."/>
            <person name="Thompson A.W."/>
            <person name="Robinson-Rechavi M."/>
            <person name="Braasch I."/>
            <person name="Lecointre G."/>
            <person name="Bobe J."/>
            <person name="Postlethwait J.H."/>
            <person name="Berthelot C."/>
            <person name="Roest Crollius H."/>
            <person name="Guiguen Y."/>
        </authorList>
    </citation>
    <scope>NUCLEOTIDE SEQUENCE</scope>
    <source>
        <strain evidence="8">Concon-B</strain>
    </source>
</reference>
<keyword evidence="9" id="KW-1185">Reference proteome</keyword>
<feature type="domain" description="B box-type" evidence="7">
    <location>
        <begin position="1"/>
        <end position="41"/>
    </location>
</feature>